<comment type="caution">
    <text evidence="1">The sequence shown here is derived from an EMBL/GenBank/DDBJ whole genome shotgun (WGS) entry which is preliminary data.</text>
</comment>
<dbReference type="EMBL" id="AJSR01000987">
    <property type="protein sequence ID" value="EKM31875.1"/>
    <property type="molecule type" value="Genomic_DNA"/>
</dbReference>
<proteinExistence type="predicted"/>
<reference evidence="1 2" key="1">
    <citation type="submission" date="2012-10" db="EMBL/GenBank/DDBJ databases">
        <title>Genome sequence of Vibrio Cholerae HENC-02.</title>
        <authorList>
            <person name="Eppinger M."/>
            <person name="Hasan N.A."/>
            <person name="Sengamalay N."/>
            <person name="Hine E."/>
            <person name="Su Q."/>
            <person name="Daugherty S.C."/>
            <person name="Young S."/>
            <person name="Sadzewicz L."/>
            <person name="Tallon L."/>
            <person name="Cebula T.A."/>
            <person name="Ravel J."/>
            <person name="Colwell R.R."/>
        </authorList>
    </citation>
    <scope>NUCLEOTIDE SEQUENCE [LARGE SCALE GENOMIC DNA]</scope>
    <source>
        <strain evidence="1 2">HENC-02</strain>
    </source>
</reference>
<evidence type="ECO:0000313" key="1">
    <source>
        <dbReference type="EMBL" id="EKM31875.1"/>
    </source>
</evidence>
<gene>
    <name evidence="1" type="ORF">VCHENC02_2528</name>
</gene>
<accession>A0A454CZP3</accession>
<evidence type="ECO:0000313" key="2">
    <source>
        <dbReference type="Proteomes" id="UP000008367"/>
    </source>
</evidence>
<organism evidence="1 2">
    <name type="scientific">Vibrio harveyi</name>
    <name type="common">Beneckea harveyi</name>
    <dbReference type="NCBI Taxonomy" id="669"/>
    <lineage>
        <taxon>Bacteria</taxon>
        <taxon>Pseudomonadati</taxon>
        <taxon>Pseudomonadota</taxon>
        <taxon>Gammaproteobacteria</taxon>
        <taxon>Vibrionales</taxon>
        <taxon>Vibrionaceae</taxon>
        <taxon>Vibrio</taxon>
    </lineage>
</organism>
<dbReference type="Proteomes" id="UP000008367">
    <property type="component" value="Unassembled WGS sequence"/>
</dbReference>
<protein>
    <submittedName>
        <fullName evidence="1">Uncharacterized protein</fullName>
    </submittedName>
</protein>
<name>A0A454CZP3_VIBHA</name>
<dbReference type="AlphaFoldDB" id="A0A454CZP3"/>
<sequence length="39" mass="4639">MIARNFLFDKFEALPLNYFGFLKVIQFQTRTGNTLRNDV</sequence>